<dbReference type="SUPFAM" id="SSF52091">
    <property type="entry name" value="SpoIIaa-like"/>
    <property type="match status" value="1"/>
</dbReference>
<dbReference type="AlphaFoldDB" id="A0A6F8PU70"/>
<dbReference type="RefSeq" id="WP_173271390.1">
    <property type="nucleotide sequence ID" value="NZ_AP021889.1"/>
</dbReference>
<accession>A0A6F8PU70</accession>
<protein>
    <recommendedName>
        <fullName evidence="1">STAS domain-containing protein</fullName>
    </recommendedName>
</protein>
<keyword evidence="3" id="KW-1185">Reference proteome</keyword>
<gene>
    <name evidence="2" type="ORF">THMIRHAS_09370</name>
</gene>
<dbReference type="PROSITE" id="PS50801">
    <property type="entry name" value="STAS"/>
    <property type="match status" value="1"/>
</dbReference>
<feature type="domain" description="STAS" evidence="1">
    <location>
        <begin position="1"/>
        <end position="91"/>
    </location>
</feature>
<dbReference type="KEGG" id="tse:THMIRHAS_09370"/>
<organism evidence="2 3">
    <name type="scientific">Thiosulfatimonas sediminis</name>
    <dbReference type="NCBI Taxonomy" id="2675054"/>
    <lineage>
        <taxon>Bacteria</taxon>
        <taxon>Pseudomonadati</taxon>
        <taxon>Pseudomonadota</taxon>
        <taxon>Gammaproteobacteria</taxon>
        <taxon>Thiotrichales</taxon>
        <taxon>Piscirickettsiaceae</taxon>
        <taxon>Thiosulfatimonas</taxon>
    </lineage>
</organism>
<sequence>MSSTITLNDSLIINQIEQQFSQLGAQFNEAETDILLDGEAVDTIDTSGLQCLLMLIQNAIAQGKSVSWLNASETLKTSAEKLGLNQALQLS</sequence>
<name>A0A6F8PU70_9GAMM</name>
<dbReference type="InterPro" id="IPR036513">
    <property type="entry name" value="STAS_dom_sf"/>
</dbReference>
<proteinExistence type="predicted"/>
<evidence type="ECO:0000313" key="3">
    <source>
        <dbReference type="Proteomes" id="UP000501726"/>
    </source>
</evidence>
<dbReference type="Gene3D" id="3.30.750.24">
    <property type="entry name" value="STAS domain"/>
    <property type="match status" value="1"/>
</dbReference>
<evidence type="ECO:0000313" key="2">
    <source>
        <dbReference type="EMBL" id="BBP45564.1"/>
    </source>
</evidence>
<dbReference type="EMBL" id="AP021889">
    <property type="protein sequence ID" value="BBP45564.1"/>
    <property type="molecule type" value="Genomic_DNA"/>
</dbReference>
<reference evidence="3" key="1">
    <citation type="submission" date="2019-11" db="EMBL/GenBank/DDBJ databases">
        <title>Isolation and characterization of two novel species in the genus Thiomicrorhabdus.</title>
        <authorList>
            <person name="Mochizuki J."/>
            <person name="Kojima H."/>
            <person name="Fukui M."/>
        </authorList>
    </citation>
    <scope>NUCLEOTIDE SEQUENCE [LARGE SCALE GENOMIC DNA]</scope>
    <source>
        <strain evidence="3">aks77</strain>
    </source>
</reference>
<evidence type="ECO:0000259" key="1">
    <source>
        <dbReference type="PROSITE" id="PS50801"/>
    </source>
</evidence>
<dbReference type="Proteomes" id="UP000501726">
    <property type="component" value="Chromosome"/>
</dbReference>
<dbReference type="Pfam" id="PF13466">
    <property type="entry name" value="STAS_2"/>
    <property type="match status" value="1"/>
</dbReference>
<dbReference type="InterPro" id="IPR058548">
    <property type="entry name" value="MlaB-like_STAS"/>
</dbReference>
<dbReference type="InterPro" id="IPR002645">
    <property type="entry name" value="STAS_dom"/>
</dbReference>